<keyword evidence="2" id="KW-1185">Reference proteome</keyword>
<accession>A0ABS6B6D7</accession>
<sequence length="249" mass="27307">MPISEAQYIECRGDLDIDLLRTMGIRAGRELRREYTAPLDMTRDLLVTTAIVRLGDRHYLLYCRSHHVAMYGYGAMMIVNRIAALYTAAVQGRVAEPNRAADIRALYEADLSAKALGASPAAVVIAAFGCYLARRTGRDEVLVNIPVSGRTTAVLRRSADPGSAAEGAEIRRRRENLEFWRAALADLPEELCLPLDRPRPAVLSNRGATSSFVLDAGLVGGLEDVARRHGCSLFIRSHLGSTTVQRTRS</sequence>
<gene>
    <name evidence="1" type="ORF">KO481_29800</name>
</gene>
<dbReference type="Gene3D" id="3.30.559.10">
    <property type="entry name" value="Chloramphenicol acetyltransferase-like domain"/>
    <property type="match status" value="1"/>
</dbReference>
<dbReference type="Proteomes" id="UP000733379">
    <property type="component" value="Unassembled WGS sequence"/>
</dbReference>
<dbReference type="InterPro" id="IPR023213">
    <property type="entry name" value="CAT-like_dom_sf"/>
</dbReference>
<dbReference type="RefSeq" id="WP_215921667.1">
    <property type="nucleotide sequence ID" value="NZ_JAHKNI010000011.1"/>
</dbReference>
<comment type="caution">
    <text evidence="1">The sequence shown here is derived from an EMBL/GenBank/DDBJ whole genome shotgun (WGS) entry which is preliminary data.</text>
</comment>
<reference evidence="1 2" key="1">
    <citation type="submission" date="2021-06" db="EMBL/GenBank/DDBJ databases">
        <title>Actinomycetes sequencing.</title>
        <authorList>
            <person name="Shan Q."/>
        </authorList>
    </citation>
    <scope>NUCLEOTIDE SEQUENCE [LARGE SCALE GENOMIC DNA]</scope>
    <source>
        <strain evidence="1 2">NEAU-G5</strain>
    </source>
</reference>
<name>A0ABS6B6D7_9NOCA</name>
<dbReference type="SUPFAM" id="SSF52777">
    <property type="entry name" value="CoA-dependent acyltransferases"/>
    <property type="match status" value="3"/>
</dbReference>
<proteinExistence type="predicted"/>
<dbReference type="EMBL" id="JAHKNI010000011">
    <property type="protein sequence ID" value="MBU3065708.1"/>
    <property type="molecule type" value="Genomic_DNA"/>
</dbReference>
<organism evidence="1 2">
    <name type="scientific">Nocardia albiluteola</name>
    <dbReference type="NCBI Taxonomy" id="2842303"/>
    <lineage>
        <taxon>Bacteria</taxon>
        <taxon>Bacillati</taxon>
        <taxon>Actinomycetota</taxon>
        <taxon>Actinomycetes</taxon>
        <taxon>Mycobacteriales</taxon>
        <taxon>Nocardiaceae</taxon>
        <taxon>Nocardia</taxon>
    </lineage>
</organism>
<dbReference type="Gene3D" id="3.30.559.30">
    <property type="entry name" value="Nonribosomal peptide synthetase, condensation domain"/>
    <property type="match status" value="2"/>
</dbReference>
<evidence type="ECO:0000313" key="2">
    <source>
        <dbReference type="Proteomes" id="UP000733379"/>
    </source>
</evidence>
<evidence type="ECO:0000313" key="1">
    <source>
        <dbReference type="EMBL" id="MBU3065708.1"/>
    </source>
</evidence>
<protein>
    <submittedName>
        <fullName evidence="1">Uncharacterized protein</fullName>
    </submittedName>
</protein>